<dbReference type="OrthoDB" id="275278at2759"/>
<comment type="caution">
    <text evidence="3">The sequence shown here is derived from an EMBL/GenBank/DDBJ whole genome shotgun (WGS) entry which is preliminary data.</text>
</comment>
<dbReference type="GO" id="GO:0005739">
    <property type="term" value="C:mitochondrion"/>
    <property type="evidence" value="ECO:0000318"/>
    <property type="project" value="GO_Central"/>
</dbReference>
<dbReference type="InterPro" id="IPR044202">
    <property type="entry name" value="LETM1/MDM38-like"/>
</dbReference>
<keyword evidence="1" id="KW-0175">Coiled coil</keyword>
<dbReference type="OMA" id="KSKWEGP"/>
<organism evidence="3 4">
    <name type="scientific">Zostera marina</name>
    <name type="common">Eelgrass</name>
    <dbReference type="NCBI Taxonomy" id="29655"/>
    <lineage>
        <taxon>Eukaryota</taxon>
        <taxon>Viridiplantae</taxon>
        <taxon>Streptophyta</taxon>
        <taxon>Embryophyta</taxon>
        <taxon>Tracheophyta</taxon>
        <taxon>Spermatophyta</taxon>
        <taxon>Magnoliopsida</taxon>
        <taxon>Liliopsida</taxon>
        <taxon>Zosteraceae</taxon>
        <taxon>Zostera</taxon>
    </lineage>
</organism>
<dbReference type="STRING" id="29655.A0A0K9NW72"/>
<feature type="region of interest" description="Disordered" evidence="2">
    <location>
        <begin position="623"/>
        <end position="656"/>
    </location>
</feature>
<protein>
    <submittedName>
        <fullName evidence="3">LETM1-like protein</fullName>
    </submittedName>
</protein>
<dbReference type="GO" id="GO:0005743">
    <property type="term" value="C:mitochondrial inner membrane"/>
    <property type="evidence" value="ECO:0007669"/>
    <property type="project" value="InterPro"/>
</dbReference>
<proteinExistence type="predicted"/>
<reference evidence="4" key="1">
    <citation type="journal article" date="2016" name="Nature">
        <title>The genome of the seagrass Zostera marina reveals angiosperm adaptation to the sea.</title>
        <authorList>
            <person name="Olsen J.L."/>
            <person name="Rouze P."/>
            <person name="Verhelst B."/>
            <person name="Lin Y.-C."/>
            <person name="Bayer T."/>
            <person name="Collen J."/>
            <person name="Dattolo E."/>
            <person name="De Paoli E."/>
            <person name="Dittami S."/>
            <person name="Maumus F."/>
            <person name="Michel G."/>
            <person name="Kersting A."/>
            <person name="Lauritano C."/>
            <person name="Lohaus R."/>
            <person name="Toepel M."/>
            <person name="Tonon T."/>
            <person name="Vanneste K."/>
            <person name="Amirebrahimi M."/>
            <person name="Brakel J."/>
            <person name="Bostroem C."/>
            <person name="Chovatia M."/>
            <person name="Grimwood J."/>
            <person name="Jenkins J.W."/>
            <person name="Jueterbock A."/>
            <person name="Mraz A."/>
            <person name="Stam W.T."/>
            <person name="Tice H."/>
            <person name="Bornberg-Bauer E."/>
            <person name="Green P.J."/>
            <person name="Pearson G.A."/>
            <person name="Procaccini G."/>
            <person name="Duarte C.M."/>
            <person name="Schmutz J."/>
            <person name="Reusch T.B.H."/>
            <person name="Van de Peer Y."/>
        </authorList>
    </citation>
    <scope>NUCLEOTIDE SEQUENCE [LARGE SCALE GENOMIC DNA]</scope>
    <source>
        <strain evidence="4">cv. Finnish</strain>
    </source>
</reference>
<evidence type="ECO:0000256" key="2">
    <source>
        <dbReference type="SAM" id="MobiDB-lite"/>
    </source>
</evidence>
<keyword evidence="4" id="KW-1185">Reference proteome</keyword>
<evidence type="ECO:0000313" key="3">
    <source>
        <dbReference type="EMBL" id="KMZ60297.1"/>
    </source>
</evidence>
<evidence type="ECO:0000313" key="4">
    <source>
        <dbReference type="Proteomes" id="UP000036987"/>
    </source>
</evidence>
<accession>A0A0K9NW72</accession>
<dbReference type="AlphaFoldDB" id="A0A0K9NW72"/>
<evidence type="ECO:0000256" key="1">
    <source>
        <dbReference type="SAM" id="Coils"/>
    </source>
</evidence>
<gene>
    <name evidence="3" type="ORF">ZOSMA_5G01640</name>
</gene>
<dbReference type="EMBL" id="LFYR01001623">
    <property type="protein sequence ID" value="KMZ60297.1"/>
    <property type="molecule type" value="Genomic_DNA"/>
</dbReference>
<dbReference type="PANTHER" id="PTHR14009:SF9">
    <property type="entry name" value="LETM1-LIKE PROTEIN"/>
    <property type="match status" value="1"/>
</dbReference>
<name>A0A0K9NW72_ZOSMR</name>
<sequence length="884" mass="99637">MIHTKFQIQSSKFASPRLLILHSLHGGNTSGLITFSNKVFGSRWHDFGDYSLHYPRSSRGMSRFVLFASMDDGVKVNGTPKTRSVSKVQEIRLKLDQSLQDVGFGVGLIQSLHDAARAVEMAVIEHNSSLKTPWLSKAWLGVDRNAWVKTLSYQVAAYSLLQAIVEISSGTYGRDSDFKPLIQRSLLRISAPLESLIKEELADKQPGAYDWFWTHQHPMVVMSFVNLLESNSSILKVVSSTPDNKSDLSVLMLSLSCIHAITKLGPAKILCTQFFMMIPNITGGLMDILVTIVSIRHAHSLVKDIGLSNEFLLHFGPRAAKCRVSDTEGADEITFWVDLVQKQLQQAIGRERIWSRLTTSESIEVLEKDLSIFGFFIALGRSTQSFIISNGYSVSDYTMESIIRYFIGGSVLYYPQLSSISSYQLYVEVVCEELEWLPFYGRKYDAVKSSHGNKAPVDGLSHAEVVSQVLDVCSHWTNSFIKYSLWLEDSSNIKAASFLSRGHNKLNECRKEFVGKRNKGKEDISEYKAEKMEPVSDRFSVMDKNLDTFDKALESVEEAINRLESLLQELHLSNSNTGKEHLKEAYSDLQKIRKLKQEAEFLEASFRAKADFLEDNDDITARFSENTRKQNPANRKREISKKSGRGNGRNSAKSTRGGLWNFLSQHYNREMKPYSSPTDFDDDDVPKLKGASGNFDKDSELNEIRRFEILRSELIELENRVQRSKNEITVDEECNTLNRNAIVAGSRKLVKSKNEENIFVKSIDKLKETTTDFWQGSQLLAIDTVAATVLIKRALTGDELAEKEKQALRRTITDLASAVPIGILMLLPVTAVGHAAMLAAIQRYIPALIPSTYAPERLALLRQLEKVKELESGETKSDENKTRF</sequence>
<feature type="coiled-coil region" evidence="1">
    <location>
        <begin position="546"/>
        <end position="576"/>
    </location>
</feature>
<dbReference type="Proteomes" id="UP000036987">
    <property type="component" value="Unassembled WGS sequence"/>
</dbReference>
<dbReference type="PANTHER" id="PTHR14009">
    <property type="entry name" value="LEUCINE ZIPPER-EF-HAND CONTAINING TRANSMEMBRANE PROTEIN"/>
    <property type="match status" value="1"/>
</dbReference>